<name>A0A2P6V5D8_9CHLO</name>
<evidence type="ECO:0000256" key="2">
    <source>
        <dbReference type="SAM" id="SignalP"/>
    </source>
</evidence>
<reference evidence="3 4" key="1">
    <citation type="journal article" date="2018" name="Plant J.">
        <title>Genome sequences of Chlorella sorokiniana UTEX 1602 and Micractinium conductrix SAG 241.80: implications to maltose excretion by a green alga.</title>
        <authorList>
            <person name="Arriola M.B."/>
            <person name="Velmurugan N."/>
            <person name="Zhang Y."/>
            <person name="Plunkett M.H."/>
            <person name="Hondzo H."/>
            <person name="Barney B.M."/>
        </authorList>
    </citation>
    <scope>NUCLEOTIDE SEQUENCE [LARGE SCALE GENOMIC DNA]</scope>
    <source>
        <strain evidence="3 4">SAG 241.80</strain>
    </source>
</reference>
<gene>
    <name evidence="3" type="ORF">C2E20_7110</name>
</gene>
<evidence type="ECO:0000313" key="3">
    <source>
        <dbReference type="EMBL" id="PSC69311.1"/>
    </source>
</evidence>
<dbReference type="OrthoDB" id="10597315at2759"/>
<feature type="chain" id="PRO_5015187736" evidence="2">
    <location>
        <begin position="20"/>
        <end position="200"/>
    </location>
</feature>
<accession>A0A2P6V5D8</accession>
<proteinExistence type="predicted"/>
<protein>
    <submittedName>
        <fullName evidence="3">Serine subtilase family</fullName>
    </submittedName>
</protein>
<feature type="compositionally biased region" description="Low complexity" evidence="1">
    <location>
        <begin position="81"/>
        <end position="92"/>
    </location>
</feature>
<keyword evidence="2" id="KW-0732">Signal</keyword>
<evidence type="ECO:0000256" key="1">
    <source>
        <dbReference type="SAM" id="MobiDB-lite"/>
    </source>
</evidence>
<evidence type="ECO:0000313" key="4">
    <source>
        <dbReference type="Proteomes" id="UP000239649"/>
    </source>
</evidence>
<feature type="signal peptide" evidence="2">
    <location>
        <begin position="1"/>
        <end position="19"/>
    </location>
</feature>
<dbReference type="Proteomes" id="UP000239649">
    <property type="component" value="Unassembled WGS sequence"/>
</dbReference>
<feature type="region of interest" description="Disordered" evidence="1">
    <location>
        <begin position="66"/>
        <end position="96"/>
    </location>
</feature>
<dbReference type="AlphaFoldDB" id="A0A2P6V5D8"/>
<comment type="caution">
    <text evidence="3">The sequence shown here is derived from an EMBL/GenBank/DDBJ whole genome shotgun (WGS) entry which is preliminary data.</text>
</comment>
<organism evidence="3 4">
    <name type="scientific">Micractinium conductrix</name>
    <dbReference type="NCBI Taxonomy" id="554055"/>
    <lineage>
        <taxon>Eukaryota</taxon>
        <taxon>Viridiplantae</taxon>
        <taxon>Chlorophyta</taxon>
        <taxon>core chlorophytes</taxon>
        <taxon>Trebouxiophyceae</taxon>
        <taxon>Chlorellales</taxon>
        <taxon>Chlorellaceae</taxon>
        <taxon>Chlorella clade</taxon>
        <taxon>Micractinium</taxon>
    </lineage>
</organism>
<keyword evidence="4" id="KW-1185">Reference proteome</keyword>
<sequence>MSALWDLLHTALSFCGCFCLEEEFWVARRGDAGGATALRCPSGRLVRPRQQAYQDIEEMLLPQAEASHVGSDDGGDNERPASALGHAGSSSSEEMYRQGSFNTKVTVLRSTSPFYNSQQQDGPFSGASRGGASAAAAAGADIELKPAHANVLLGQQHLEARGKFPAAHPVMGDAVGGAAAHAVGTAVRRGASPQLLPGTG</sequence>
<dbReference type="EMBL" id="LHPF02000027">
    <property type="protein sequence ID" value="PSC69311.1"/>
    <property type="molecule type" value="Genomic_DNA"/>
</dbReference>